<dbReference type="PANTHER" id="PTHR46010">
    <property type="entry name" value="PROTEIN IWS1 HOMOLOG"/>
    <property type="match status" value="1"/>
</dbReference>
<dbReference type="Gene3D" id="1.20.930.10">
    <property type="entry name" value="Conserved domain common to transcription factors TFIIS, elongin A, CRSP70"/>
    <property type="match status" value="1"/>
</dbReference>
<comment type="function">
    <text evidence="1">Transcription factor involved in RNA polymerase II transcription regulation. May function in both SPT15/TBP post-recruitment and recruitment steps of transcription.</text>
</comment>
<comment type="similarity">
    <text evidence="2">Belongs to the IWS1 family.</text>
</comment>
<dbReference type="EMBL" id="MCFL01000019">
    <property type="protein sequence ID" value="ORZ36012.1"/>
    <property type="molecule type" value="Genomic_DNA"/>
</dbReference>
<evidence type="ECO:0000313" key="7">
    <source>
        <dbReference type="Proteomes" id="UP000193411"/>
    </source>
</evidence>
<evidence type="ECO:0000256" key="4">
    <source>
        <dbReference type="SAM" id="MobiDB-lite"/>
    </source>
</evidence>
<dbReference type="GO" id="GO:0005634">
    <property type="term" value="C:nucleus"/>
    <property type="evidence" value="ECO:0007669"/>
    <property type="project" value="UniProtKB-SubCell"/>
</dbReference>
<dbReference type="STRING" id="765915.A0A1Y2HSB6"/>
<gene>
    <name evidence="6" type="ORF">BCR44DRAFT_116166</name>
</gene>
<reference evidence="6 7" key="1">
    <citation type="submission" date="2016-07" db="EMBL/GenBank/DDBJ databases">
        <title>Pervasive Adenine N6-methylation of Active Genes in Fungi.</title>
        <authorList>
            <consortium name="DOE Joint Genome Institute"/>
            <person name="Mondo S.J."/>
            <person name="Dannebaum R.O."/>
            <person name="Kuo R.C."/>
            <person name="Labutti K."/>
            <person name="Haridas S."/>
            <person name="Kuo A."/>
            <person name="Salamov A."/>
            <person name="Ahrendt S.R."/>
            <person name="Lipzen A."/>
            <person name="Sullivan W."/>
            <person name="Andreopoulos W.B."/>
            <person name="Clum A."/>
            <person name="Lindquist E."/>
            <person name="Daum C."/>
            <person name="Ramamoorthy G.K."/>
            <person name="Gryganskyi A."/>
            <person name="Culley D."/>
            <person name="Magnuson J.K."/>
            <person name="James T.Y."/>
            <person name="O'Malley M.A."/>
            <person name="Stajich J.E."/>
            <person name="Spatafora J.W."/>
            <person name="Visel A."/>
            <person name="Grigoriev I.V."/>
        </authorList>
    </citation>
    <scope>NUCLEOTIDE SEQUENCE [LARGE SCALE GENOMIC DNA]</scope>
    <source>
        <strain evidence="6 7">PL171</strain>
    </source>
</reference>
<dbReference type="GO" id="GO:0016973">
    <property type="term" value="P:poly(A)+ mRNA export from nucleus"/>
    <property type="evidence" value="ECO:0007669"/>
    <property type="project" value="TreeGrafter"/>
</dbReference>
<protein>
    <recommendedName>
        <fullName evidence="5">TFIIS N-terminal domain-containing protein</fullName>
    </recommendedName>
</protein>
<feature type="compositionally biased region" description="Low complexity" evidence="4">
    <location>
        <begin position="166"/>
        <end position="196"/>
    </location>
</feature>
<name>A0A1Y2HSB6_9FUNG</name>
<evidence type="ECO:0000259" key="5">
    <source>
        <dbReference type="PROSITE" id="PS51319"/>
    </source>
</evidence>
<keyword evidence="3" id="KW-0539">Nucleus</keyword>
<feature type="domain" description="TFIIS N-terminal" evidence="5">
    <location>
        <begin position="48"/>
        <end position="126"/>
    </location>
</feature>
<dbReference type="OrthoDB" id="21124at2759"/>
<dbReference type="PROSITE" id="PS51319">
    <property type="entry name" value="TFIIS_N"/>
    <property type="match status" value="1"/>
</dbReference>
<evidence type="ECO:0000256" key="3">
    <source>
        <dbReference type="PROSITE-ProRule" id="PRU00649"/>
    </source>
</evidence>
<evidence type="ECO:0000313" key="6">
    <source>
        <dbReference type="EMBL" id="ORZ36012.1"/>
    </source>
</evidence>
<accession>A0A1Y2HSB6</accession>
<dbReference type="InterPro" id="IPR035441">
    <property type="entry name" value="TFIIS/LEDGF_dom_sf"/>
</dbReference>
<sequence length="246" mass="27414">MKDAAARDVDAHERNEPALHKLRLLPILVQHLERKELCDTMLDHHILEGFMAWLEPFPADGSLPLYEIRKTLFELLLKLPIHADHLREDRIGPLVRFYESFPRETSEIRRLAKDCAEKWMRPLMNLPSSMRNAGETATRVRVIEDLEAQTRRRVLNRPSSSGDGGASSQSGFGSGASQLVTSQGSGMSQSGSQPGQRLRLPPTRGVGYTVRPEDNVPESHAANRRKEQGGLAKVVAKLKGPTSKRG</sequence>
<evidence type="ECO:0000256" key="1">
    <source>
        <dbReference type="ARBA" id="ARBA00037349"/>
    </source>
</evidence>
<evidence type="ECO:0000256" key="2">
    <source>
        <dbReference type="ARBA" id="ARBA00037992"/>
    </source>
</evidence>
<dbReference type="Proteomes" id="UP000193411">
    <property type="component" value="Unassembled WGS sequence"/>
</dbReference>
<organism evidence="6 7">
    <name type="scientific">Catenaria anguillulae PL171</name>
    <dbReference type="NCBI Taxonomy" id="765915"/>
    <lineage>
        <taxon>Eukaryota</taxon>
        <taxon>Fungi</taxon>
        <taxon>Fungi incertae sedis</taxon>
        <taxon>Blastocladiomycota</taxon>
        <taxon>Blastocladiomycetes</taxon>
        <taxon>Blastocladiales</taxon>
        <taxon>Catenariaceae</taxon>
        <taxon>Catenaria</taxon>
    </lineage>
</organism>
<comment type="subcellular location">
    <subcellularLocation>
        <location evidence="3">Nucleus</location>
    </subcellularLocation>
</comment>
<dbReference type="AlphaFoldDB" id="A0A1Y2HSB6"/>
<proteinExistence type="inferred from homology"/>
<dbReference type="InterPro" id="IPR051037">
    <property type="entry name" value="RNAPII_TF_IWS1"/>
</dbReference>
<feature type="region of interest" description="Disordered" evidence="4">
    <location>
        <begin position="150"/>
        <end position="246"/>
    </location>
</feature>
<dbReference type="PANTHER" id="PTHR46010:SF1">
    <property type="entry name" value="PROTEIN IWS1 HOMOLOG"/>
    <property type="match status" value="1"/>
</dbReference>
<comment type="caution">
    <text evidence="6">The sequence shown here is derived from an EMBL/GenBank/DDBJ whole genome shotgun (WGS) entry which is preliminary data.</text>
</comment>
<dbReference type="Pfam" id="PF08711">
    <property type="entry name" value="Med26"/>
    <property type="match status" value="1"/>
</dbReference>
<keyword evidence="7" id="KW-1185">Reference proteome</keyword>
<dbReference type="InterPro" id="IPR017923">
    <property type="entry name" value="TFIIS_N"/>
</dbReference>